<feature type="domain" description="Serine aminopeptidase S33" evidence="4">
    <location>
        <begin position="313"/>
        <end position="534"/>
    </location>
</feature>
<evidence type="ECO:0000313" key="6">
    <source>
        <dbReference type="EMBL" id="CQR55548.1"/>
    </source>
</evidence>
<dbReference type="Gene3D" id="3.30.457.10">
    <property type="entry name" value="Copper amine oxidase-like, N-terminal domain"/>
    <property type="match status" value="1"/>
</dbReference>
<gene>
    <name evidence="6" type="ORF">PRIO_3145</name>
</gene>
<dbReference type="InterPro" id="IPR022742">
    <property type="entry name" value="Hydrolase_4"/>
</dbReference>
<dbReference type="GO" id="GO:0004252">
    <property type="term" value="F:serine-type endopeptidase activity"/>
    <property type="evidence" value="ECO:0007669"/>
    <property type="project" value="InterPro"/>
</dbReference>
<keyword evidence="1" id="KW-0378">Hydrolase</keyword>
<dbReference type="HOGENOM" id="CLU_033707_0_1_9"/>
<dbReference type="GO" id="GO:0006508">
    <property type="term" value="P:proteolysis"/>
    <property type="evidence" value="ECO:0007669"/>
    <property type="project" value="InterPro"/>
</dbReference>
<organism evidence="6 7">
    <name type="scientific">Paenibacillus riograndensis SBR5</name>
    <dbReference type="NCBI Taxonomy" id="1073571"/>
    <lineage>
        <taxon>Bacteria</taxon>
        <taxon>Bacillati</taxon>
        <taxon>Bacillota</taxon>
        <taxon>Bacilli</taxon>
        <taxon>Bacillales</taxon>
        <taxon>Paenibacillaceae</taxon>
        <taxon>Paenibacillus</taxon>
        <taxon>Paenibacillus sonchi group</taxon>
    </lineage>
</organism>
<accession>A0A0E3WHM5</accession>
<evidence type="ECO:0000256" key="1">
    <source>
        <dbReference type="ARBA" id="ARBA00022801"/>
    </source>
</evidence>
<dbReference type="InterPro" id="IPR012854">
    <property type="entry name" value="Cu_amine_oxidase-like_N"/>
</dbReference>
<evidence type="ECO:0000313" key="7">
    <source>
        <dbReference type="Proteomes" id="UP000033163"/>
    </source>
</evidence>
<dbReference type="SUPFAM" id="SSF55383">
    <property type="entry name" value="Copper amine oxidase, domain N"/>
    <property type="match status" value="1"/>
</dbReference>
<dbReference type="InterPro" id="IPR029058">
    <property type="entry name" value="AB_hydrolase_fold"/>
</dbReference>
<dbReference type="InterPro" id="IPR053145">
    <property type="entry name" value="AB_hydrolase_Est10"/>
</dbReference>
<dbReference type="Proteomes" id="UP000033163">
    <property type="component" value="Chromosome I"/>
</dbReference>
<evidence type="ECO:0000259" key="5">
    <source>
        <dbReference type="Pfam" id="PF13026"/>
    </source>
</evidence>
<dbReference type="Pfam" id="PF13026">
    <property type="entry name" value="DUF3887"/>
    <property type="match status" value="1"/>
</dbReference>
<sequence>MSKKLTLFLACLLLGLSVWPAPAVHGAEPKVIFSVNNEVLQFPANEVPLITGNVLMVPIRKVGKALGLEVVYIQKEKKLELSRNGQQLDIKLGTNEAVINGKDKLAINGKVILRGNLVYVPFSLFNAMGLISSYDSAAGQAAVNSPQNYADTVTGLLASGKYEQLWQRYFDKSAKTAMPVMKLQQAWEGLVAPYGTYNKLTSLSSNQEAEQISIKSTASFAKGDLAITITVNSNGKITGLWFSPLAPSAAAPQLKLPEGVTEEEVTVGAGTSHPLKGLLTLPANPSHPVPSVVLVQGSGASDRDETVLGYKPFRDIAYSLAKQGIAVLRYDKRSYSYPEQFTGAAAATINVKDEVVDDAVAAANLLKADRRMDSARVYLAGHSLGGMLAPRIDSEGGKFAGLILLAGSPRNLWEIMYDQNMAVINSLPDGDPVKAQAAAAVNAELSKAKALAAMTLEQAKTAPSVFKMPAYYFKEMDMHNTAELARKLTKPVLVLQGGDDFQVYPATDFSLWKEVLKGNAAASFKLYPGLNHFFVNYEGKDAGTAAEYNTPGMVDEQVLSDMGQWILGQQ</sequence>
<dbReference type="SUPFAM" id="SSF53474">
    <property type="entry name" value="alpha/beta-Hydrolases"/>
    <property type="match status" value="1"/>
</dbReference>
<dbReference type="Pfam" id="PF07833">
    <property type="entry name" value="Cu_amine_oxidN1"/>
    <property type="match status" value="1"/>
</dbReference>
<dbReference type="InterPro" id="IPR024981">
    <property type="entry name" value="DUF3887"/>
</dbReference>
<dbReference type="GO" id="GO:0052689">
    <property type="term" value="F:carboxylic ester hydrolase activity"/>
    <property type="evidence" value="ECO:0007669"/>
    <property type="project" value="TreeGrafter"/>
</dbReference>
<feature type="domain" description="Copper amine oxidase-like N-terminal" evidence="3">
    <location>
        <begin position="35"/>
        <end position="139"/>
    </location>
</feature>
<dbReference type="EMBL" id="LN831776">
    <property type="protein sequence ID" value="CQR55548.1"/>
    <property type="molecule type" value="Genomic_DNA"/>
</dbReference>
<dbReference type="Pfam" id="PF12146">
    <property type="entry name" value="Hydrolase_4"/>
    <property type="match status" value="1"/>
</dbReference>
<dbReference type="Gene3D" id="3.10.450.590">
    <property type="match status" value="1"/>
</dbReference>
<protein>
    <submittedName>
        <fullName evidence="6">Uncharacterized protein</fullName>
    </submittedName>
</protein>
<dbReference type="PATRIC" id="fig|1073571.4.peg.3355"/>
<dbReference type="PANTHER" id="PTHR43265:SF1">
    <property type="entry name" value="ESTERASE ESTD"/>
    <property type="match status" value="1"/>
</dbReference>
<feature type="chain" id="PRO_5038618394" evidence="2">
    <location>
        <begin position="24"/>
        <end position="570"/>
    </location>
</feature>
<name>A0A0E3WHM5_9BACL</name>
<dbReference type="Gene3D" id="3.40.50.1820">
    <property type="entry name" value="alpha/beta hydrolase"/>
    <property type="match status" value="1"/>
</dbReference>
<dbReference type="AlphaFoldDB" id="A0A0E3WHM5"/>
<dbReference type="KEGG" id="pri:PRIO_3145"/>
<dbReference type="STRING" id="483937.AMQ84_28875"/>
<dbReference type="InterPro" id="IPR002471">
    <property type="entry name" value="Pept_S9_AS"/>
</dbReference>
<evidence type="ECO:0000256" key="2">
    <source>
        <dbReference type="SAM" id="SignalP"/>
    </source>
</evidence>
<evidence type="ECO:0000259" key="3">
    <source>
        <dbReference type="Pfam" id="PF07833"/>
    </source>
</evidence>
<feature type="signal peptide" evidence="2">
    <location>
        <begin position="1"/>
        <end position="23"/>
    </location>
</feature>
<dbReference type="RefSeq" id="WP_052741462.1">
    <property type="nucleotide sequence ID" value="NZ_LN831776.1"/>
</dbReference>
<dbReference type="PANTHER" id="PTHR43265">
    <property type="entry name" value="ESTERASE ESTD"/>
    <property type="match status" value="1"/>
</dbReference>
<dbReference type="InterPro" id="IPR036582">
    <property type="entry name" value="Mao_N_sf"/>
</dbReference>
<feature type="domain" description="DUF3887" evidence="5">
    <location>
        <begin position="150"/>
        <end position="240"/>
    </location>
</feature>
<proteinExistence type="predicted"/>
<keyword evidence="2" id="KW-0732">Signal</keyword>
<evidence type="ECO:0000259" key="4">
    <source>
        <dbReference type="Pfam" id="PF12146"/>
    </source>
</evidence>
<reference evidence="7" key="1">
    <citation type="submission" date="2015-03" db="EMBL/GenBank/DDBJ databases">
        <authorList>
            <person name="Wibberg D."/>
        </authorList>
    </citation>
    <scope>NUCLEOTIDE SEQUENCE [LARGE SCALE GENOMIC DNA]</scope>
</reference>
<dbReference type="PROSITE" id="PS00708">
    <property type="entry name" value="PRO_ENDOPEP_SER"/>
    <property type="match status" value="1"/>
</dbReference>